<dbReference type="NCBIfam" id="TIGR01401">
    <property type="entry name" value="fliR_like_III"/>
    <property type="match status" value="1"/>
</dbReference>
<dbReference type="InterPro" id="IPR002010">
    <property type="entry name" value="T3SS_IM_R"/>
</dbReference>
<dbReference type="PRINTS" id="PR00953">
    <property type="entry name" value="TYPE3IMRPROT"/>
</dbReference>
<keyword evidence="4 7" id="KW-0812">Transmembrane</keyword>
<reference evidence="8 9" key="1">
    <citation type="submission" date="2015-05" db="EMBL/GenBank/DDBJ databases">
        <authorList>
            <person name="Tang B."/>
            <person name="Yu Y."/>
        </authorList>
    </citation>
    <scope>NUCLEOTIDE SEQUENCE [LARGE SCALE GENOMIC DNA]</scope>
    <source>
        <strain evidence="8 9">DSM 7029</strain>
    </source>
</reference>
<evidence type="ECO:0000313" key="9">
    <source>
        <dbReference type="Proteomes" id="UP000035352"/>
    </source>
</evidence>
<dbReference type="PANTHER" id="PTHR30065">
    <property type="entry name" value="FLAGELLAR BIOSYNTHETIC PROTEIN FLIR"/>
    <property type="match status" value="1"/>
</dbReference>
<comment type="subcellular location">
    <subcellularLocation>
        <location evidence="1 7">Cell membrane</location>
        <topology evidence="1 7">Multi-pass membrane protein</topology>
    </subcellularLocation>
</comment>
<evidence type="ECO:0000256" key="6">
    <source>
        <dbReference type="ARBA" id="ARBA00023136"/>
    </source>
</evidence>
<dbReference type="GO" id="GO:0006605">
    <property type="term" value="P:protein targeting"/>
    <property type="evidence" value="ECO:0007669"/>
    <property type="project" value="UniProtKB-UniRule"/>
</dbReference>
<dbReference type="GO" id="GO:0005886">
    <property type="term" value="C:plasma membrane"/>
    <property type="evidence" value="ECO:0007669"/>
    <property type="project" value="UniProtKB-SubCell"/>
</dbReference>
<proteinExistence type="inferred from homology"/>
<evidence type="ECO:0000313" key="8">
    <source>
        <dbReference type="EMBL" id="AKJ27822.1"/>
    </source>
</evidence>
<feature type="transmembrane region" description="Helical" evidence="7">
    <location>
        <begin position="139"/>
        <end position="161"/>
    </location>
</feature>
<dbReference type="AlphaFoldDB" id="A0A0G3BEV6"/>
<feature type="transmembrane region" description="Helical" evidence="7">
    <location>
        <begin position="21"/>
        <end position="39"/>
    </location>
</feature>
<dbReference type="Pfam" id="PF01311">
    <property type="entry name" value="Bac_export_1"/>
    <property type="match status" value="1"/>
</dbReference>
<dbReference type="PATRIC" id="fig|413882.6.peg.1193"/>
<feature type="transmembrane region" description="Helical" evidence="7">
    <location>
        <begin position="198"/>
        <end position="216"/>
    </location>
</feature>
<dbReference type="PANTHER" id="PTHR30065:SF1">
    <property type="entry name" value="SURFACE PRESENTATION OF ANTIGENS PROTEIN SPAR"/>
    <property type="match status" value="1"/>
</dbReference>
<dbReference type="RefSeq" id="WP_047193823.1">
    <property type="nucleotide sequence ID" value="NZ_CP011371.1"/>
</dbReference>
<dbReference type="STRING" id="413882.AAW51_1131"/>
<sequence>MIEGLGSFEDFRLMAEAVEDLFLGVALSSIRLFAAFNVLPATGQRFLQGLTRAGLVVMIGTYISFGVPVEALDALTPIQWFGHVLKEVLIGVLMGMAASTVFWTAECVGALVDTQVGYNNVQLTNPLSGEQSTPVSGMLLQLVLTVFYVLGGMLVFVGALFESFKVWPLLSPLPSLGGVSDVLLVGPLDTLMTSVVKFAAPLLLVLVLIDLGFGLVTRAADKLEPTSLSQPVKGAVTMLLLSLLCGVFITQVRSALLPTQLIQQLQALLPTS</sequence>
<keyword evidence="9" id="KW-1185">Reference proteome</keyword>
<keyword evidence="3 7" id="KW-1003">Cell membrane</keyword>
<gene>
    <name evidence="8" type="primary">yscT</name>
    <name evidence="8" type="ORF">AAW51_1131</name>
</gene>
<keyword evidence="6 7" id="KW-0472">Membrane</keyword>
<evidence type="ECO:0000256" key="1">
    <source>
        <dbReference type="ARBA" id="ARBA00004651"/>
    </source>
</evidence>
<evidence type="ECO:0000256" key="7">
    <source>
        <dbReference type="RuleBase" id="RU362072"/>
    </source>
</evidence>
<comment type="similarity">
    <text evidence="2 7">Belongs to the FliR/MopE/SpaR family.</text>
</comment>
<dbReference type="Proteomes" id="UP000035352">
    <property type="component" value="Chromosome"/>
</dbReference>
<organism evidence="8 9">
    <name type="scientific">Caldimonas brevitalea</name>
    <dbReference type="NCBI Taxonomy" id="413882"/>
    <lineage>
        <taxon>Bacteria</taxon>
        <taxon>Pseudomonadati</taxon>
        <taxon>Pseudomonadota</taxon>
        <taxon>Betaproteobacteria</taxon>
        <taxon>Burkholderiales</taxon>
        <taxon>Sphaerotilaceae</taxon>
        <taxon>Caldimonas</taxon>
    </lineage>
</organism>
<evidence type="ECO:0000256" key="5">
    <source>
        <dbReference type="ARBA" id="ARBA00022989"/>
    </source>
</evidence>
<protein>
    <submittedName>
        <fullName evidence="8">Type III secretion system protein</fullName>
    </submittedName>
</protein>
<feature type="transmembrane region" description="Helical" evidence="7">
    <location>
        <begin position="51"/>
        <end position="69"/>
    </location>
</feature>
<keyword evidence="5 7" id="KW-1133">Transmembrane helix</keyword>
<dbReference type="KEGG" id="pbh:AAW51_1131"/>
<feature type="transmembrane region" description="Helical" evidence="7">
    <location>
        <begin position="89"/>
        <end position="112"/>
    </location>
</feature>
<evidence type="ECO:0000256" key="2">
    <source>
        <dbReference type="ARBA" id="ARBA00009772"/>
    </source>
</evidence>
<accession>A0A0G3BEV6</accession>
<dbReference type="EMBL" id="CP011371">
    <property type="protein sequence ID" value="AKJ27822.1"/>
    <property type="molecule type" value="Genomic_DNA"/>
</dbReference>
<evidence type="ECO:0000256" key="3">
    <source>
        <dbReference type="ARBA" id="ARBA00022475"/>
    </source>
</evidence>
<name>A0A0G3BEV6_9BURK</name>
<evidence type="ECO:0000256" key="4">
    <source>
        <dbReference type="ARBA" id="ARBA00022692"/>
    </source>
</evidence>
<dbReference type="InterPro" id="IPR006304">
    <property type="entry name" value="T3SS_SpaR/YscT"/>
</dbReference>
<feature type="transmembrane region" description="Helical" evidence="7">
    <location>
        <begin position="236"/>
        <end position="256"/>
    </location>
</feature>